<dbReference type="InterPro" id="IPR036388">
    <property type="entry name" value="WH-like_DNA-bd_sf"/>
</dbReference>
<dbReference type="GO" id="GO:0008286">
    <property type="term" value="P:insulin receptor signaling pathway"/>
    <property type="evidence" value="ECO:0007669"/>
    <property type="project" value="EnsemblMetazoa"/>
</dbReference>
<dbReference type="GO" id="GO:1990381">
    <property type="term" value="F:ubiquitin-specific protease binding"/>
    <property type="evidence" value="ECO:0007669"/>
    <property type="project" value="EnsemblMetazoa"/>
</dbReference>
<dbReference type="GO" id="GO:0007614">
    <property type="term" value="P:short-term memory"/>
    <property type="evidence" value="ECO:0007669"/>
    <property type="project" value="EnsemblMetazoa"/>
</dbReference>
<keyword evidence="10 12" id="KW-0539">Nucleus</keyword>
<proteinExistence type="predicted"/>
<dbReference type="PANTHER" id="PTHR45767">
    <property type="entry name" value="FORKHEAD BOX PROTEIN O"/>
    <property type="match status" value="1"/>
</dbReference>
<evidence type="ECO:0000256" key="8">
    <source>
        <dbReference type="ARBA" id="ARBA00023125"/>
    </source>
</evidence>
<evidence type="ECO:0000256" key="10">
    <source>
        <dbReference type="ARBA" id="ARBA00023242"/>
    </source>
</evidence>
<dbReference type="GO" id="GO:0050829">
    <property type="term" value="P:defense response to Gram-negative bacterium"/>
    <property type="evidence" value="ECO:0007669"/>
    <property type="project" value="EnsemblMetazoa"/>
</dbReference>
<dbReference type="PANTHER" id="PTHR45767:SF2">
    <property type="entry name" value="FORKHEAD BOX PROTEIN O"/>
    <property type="match status" value="1"/>
</dbReference>
<accession>A0A1S0UGH8</accession>
<dbReference type="GO" id="GO:0042594">
    <property type="term" value="P:response to starvation"/>
    <property type="evidence" value="ECO:0007669"/>
    <property type="project" value="EnsemblMetazoa"/>
</dbReference>
<name>A0A1S0UGH8_LOALO</name>
<evidence type="ECO:0000256" key="9">
    <source>
        <dbReference type="ARBA" id="ARBA00023163"/>
    </source>
</evidence>
<dbReference type="InterPro" id="IPR036390">
    <property type="entry name" value="WH_DNA-bd_sf"/>
</dbReference>
<evidence type="ECO:0000256" key="11">
    <source>
        <dbReference type="ARBA" id="ARBA00039893"/>
    </source>
</evidence>
<dbReference type="PRINTS" id="PR00053">
    <property type="entry name" value="FORKHEAD"/>
</dbReference>
<dbReference type="SUPFAM" id="SSF46785">
    <property type="entry name" value="Winged helix' DNA-binding domain"/>
    <property type="match status" value="1"/>
</dbReference>
<comment type="subcellular location">
    <subcellularLocation>
        <location evidence="2">Cytoplasm</location>
    </subcellularLocation>
    <subcellularLocation>
        <location evidence="1 12">Nucleus</location>
    </subcellularLocation>
</comment>
<organism evidence="15">
    <name type="scientific">Loa loa</name>
    <name type="common">Eye worm</name>
    <name type="synonym">Filaria loa</name>
    <dbReference type="NCBI Taxonomy" id="7209"/>
    <lineage>
        <taxon>Eukaryota</taxon>
        <taxon>Metazoa</taxon>
        <taxon>Ecdysozoa</taxon>
        <taxon>Nematoda</taxon>
        <taxon>Chromadorea</taxon>
        <taxon>Rhabditida</taxon>
        <taxon>Spirurina</taxon>
        <taxon>Spiruromorpha</taxon>
        <taxon>Filarioidea</taxon>
        <taxon>Onchocercidae</taxon>
        <taxon>Loa</taxon>
    </lineage>
</organism>
<dbReference type="FunCoup" id="A0A1S0UGH8">
    <property type="interactions" value="239"/>
</dbReference>
<evidence type="ECO:0000256" key="7">
    <source>
        <dbReference type="ARBA" id="ARBA00023015"/>
    </source>
</evidence>
<dbReference type="PROSITE" id="PS50039">
    <property type="entry name" value="FORK_HEAD_3"/>
    <property type="match status" value="1"/>
</dbReference>
<dbReference type="GO" id="GO:0001228">
    <property type="term" value="F:DNA-binding transcription activator activity, RNA polymerase II-specific"/>
    <property type="evidence" value="ECO:0007669"/>
    <property type="project" value="EnsemblMetazoa"/>
</dbReference>
<dbReference type="GO" id="GO:0045887">
    <property type="term" value="P:positive regulation of synaptic assembly at neuromuscular junction"/>
    <property type="evidence" value="ECO:0007669"/>
    <property type="project" value="EnsemblMetazoa"/>
</dbReference>
<dbReference type="GO" id="GO:0040015">
    <property type="term" value="P:negative regulation of multicellular organism growth"/>
    <property type="evidence" value="ECO:0007669"/>
    <property type="project" value="EnsemblMetazoa"/>
</dbReference>
<evidence type="ECO:0000256" key="4">
    <source>
        <dbReference type="ARBA" id="ARBA00022490"/>
    </source>
</evidence>
<dbReference type="GO" id="GO:0061066">
    <property type="term" value="P:positive regulation of dauer larval development"/>
    <property type="evidence" value="ECO:0007669"/>
    <property type="project" value="EnsemblMetazoa"/>
</dbReference>
<dbReference type="KEGG" id="loa:LOAG_18029"/>
<dbReference type="GO" id="GO:0017151">
    <property type="term" value="F:DEAD/H-box RNA helicase binding"/>
    <property type="evidence" value="ECO:0007669"/>
    <property type="project" value="EnsemblMetazoa"/>
</dbReference>
<dbReference type="GO" id="GO:0031625">
    <property type="term" value="F:ubiquitin protein ligase binding"/>
    <property type="evidence" value="ECO:0007669"/>
    <property type="project" value="EnsemblMetazoa"/>
</dbReference>
<keyword evidence="5" id="KW-0597">Phosphoprotein</keyword>
<dbReference type="EMBL" id="JH712243">
    <property type="protein sequence ID" value="EJD74685.1"/>
    <property type="molecule type" value="Genomic_DNA"/>
</dbReference>
<evidence type="ECO:0000256" key="1">
    <source>
        <dbReference type="ARBA" id="ARBA00004123"/>
    </source>
</evidence>
<evidence type="ECO:0000256" key="6">
    <source>
        <dbReference type="ARBA" id="ARBA00022604"/>
    </source>
</evidence>
<dbReference type="OrthoDB" id="5954824at2759"/>
<feature type="region of interest" description="Disordered" evidence="13">
    <location>
        <begin position="298"/>
        <end position="335"/>
    </location>
</feature>
<feature type="region of interest" description="Disordered" evidence="13">
    <location>
        <begin position="373"/>
        <end position="396"/>
    </location>
</feature>
<evidence type="ECO:0000259" key="14">
    <source>
        <dbReference type="PROSITE" id="PS50039"/>
    </source>
</evidence>
<dbReference type="GO" id="GO:0040024">
    <property type="term" value="P:dauer larval development"/>
    <property type="evidence" value="ECO:0007669"/>
    <property type="project" value="EnsemblMetazoa"/>
</dbReference>
<evidence type="ECO:0000256" key="12">
    <source>
        <dbReference type="PROSITE-ProRule" id="PRU00089"/>
    </source>
</evidence>
<dbReference type="InParanoid" id="A0A1S0UGH8"/>
<dbReference type="GO" id="GO:0010286">
    <property type="term" value="P:heat acclimation"/>
    <property type="evidence" value="ECO:0007669"/>
    <property type="project" value="EnsemblMetazoa"/>
</dbReference>
<dbReference type="GO" id="GO:0043065">
    <property type="term" value="P:positive regulation of apoptotic process"/>
    <property type="evidence" value="ECO:0007669"/>
    <property type="project" value="EnsemblMetazoa"/>
</dbReference>
<dbReference type="GO" id="GO:0034599">
    <property type="term" value="P:cellular response to oxidative stress"/>
    <property type="evidence" value="ECO:0007669"/>
    <property type="project" value="EnsemblMetazoa"/>
</dbReference>
<dbReference type="InterPro" id="IPR030456">
    <property type="entry name" value="TF_fork_head_CS_2"/>
</dbReference>
<dbReference type="GO" id="GO:0032436">
    <property type="term" value="P:positive regulation of proteasomal ubiquitin-dependent protein catabolic process"/>
    <property type="evidence" value="ECO:0007669"/>
    <property type="project" value="EnsemblMetazoa"/>
</dbReference>
<keyword evidence="4" id="KW-0963">Cytoplasm</keyword>
<dbReference type="AlphaFoldDB" id="A0A1S0UGH8"/>
<dbReference type="GO" id="GO:0000122">
    <property type="term" value="P:negative regulation of transcription by RNA polymerase II"/>
    <property type="evidence" value="ECO:0007669"/>
    <property type="project" value="EnsemblMetazoa"/>
</dbReference>
<dbReference type="GO" id="GO:0071889">
    <property type="term" value="F:14-3-3 protein binding"/>
    <property type="evidence" value="ECO:0007669"/>
    <property type="project" value="EnsemblMetazoa"/>
</dbReference>
<dbReference type="OMA" id="FSANIAY"/>
<dbReference type="GO" id="GO:0030431">
    <property type="term" value="P:sleep"/>
    <property type="evidence" value="ECO:0007669"/>
    <property type="project" value="EnsemblMetazoa"/>
</dbReference>
<dbReference type="GO" id="GO:0046890">
    <property type="term" value="P:regulation of lipid biosynthetic process"/>
    <property type="evidence" value="ECO:0007669"/>
    <property type="project" value="EnsemblMetazoa"/>
</dbReference>
<dbReference type="GO" id="GO:0005829">
    <property type="term" value="C:cytosol"/>
    <property type="evidence" value="ECO:0007669"/>
    <property type="project" value="EnsemblMetazoa"/>
</dbReference>
<feature type="region of interest" description="Disordered" evidence="13">
    <location>
        <begin position="168"/>
        <end position="214"/>
    </location>
</feature>
<gene>
    <name evidence="15" type="ORF">LOAG_18029</name>
</gene>
<dbReference type="GO" id="GO:0010564">
    <property type="term" value="P:regulation of cell cycle process"/>
    <property type="evidence" value="ECO:0007669"/>
    <property type="project" value="EnsemblMetazoa"/>
</dbReference>
<reference evidence="15" key="1">
    <citation type="submission" date="2012-04" db="EMBL/GenBank/DDBJ databases">
        <title>The Genome Sequence of Loa loa.</title>
        <authorList>
            <consortium name="The Broad Institute Genome Sequencing Platform"/>
            <consortium name="Broad Institute Genome Sequencing Center for Infectious Disease"/>
            <person name="Nutman T.B."/>
            <person name="Fink D.L."/>
            <person name="Russ C."/>
            <person name="Young S."/>
            <person name="Zeng Q."/>
            <person name="Gargeya S."/>
            <person name="Alvarado L."/>
            <person name="Berlin A."/>
            <person name="Chapman S.B."/>
            <person name="Chen Z."/>
            <person name="Freedman E."/>
            <person name="Gellesch M."/>
            <person name="Goldberg J."/>
            <person name="Griggs A."/>
            <person name="Gujja S."/>
            <person name="Heilman E.R."/>
            <person name="Heiman D."/>
            <person name="Howarth C."/>
            <person name="Mehta T."/>
            <person name="Neiman D."/>
            <person name="Pearson M."/>
            <person name="Roberts A."/>
            <person name="Saif S."/>
            <person name="Shea T."/>
            <person name="Shenoy N."/>
            <person name="Sisk P."/>
            <person name="Stolte C."/>
            <person name="Sykes S."/>
            <person name="White J."/>
            <person name="Yandava C."/>
            <person name="Haas B."/>
            <person name="Henn M.R."/>
            <person name="Nusbaum C."/>
            <person name="Birren B."/>
        </authorList>
    </citation>
    <scope>NUCLEOTIDE SEQUENCE [LARGE SCALE GENOMIC DNA]</scope>
</reference>
<keyword evidence="6" id="KW-0341">Growth regulation</keyword>
<keyword evidence="3" id="KW-0217">Developmental protein</keyword>
<dbReference type="GO" id="GO:0009411">
    <property type="term" value="P:response to UV"/>
    <property type="evidence" value="ECO:0007669"/>
    <property type="project" value="EnsemblMetazoa"/>
</dbReference>
<feature type="compositionally biased region" description="Low complexity" evidence="13">
    <location>
        <begin position="184"/>
        <end position="200"/>
    </location>
</feature>
<dbReference type="GeneID" id="9942467"/>
<feature type="DNA-binding region" description="Fork-head" evidence="12">
    <location>
        <begin position="221"/>
        <end position="314"/>
    </location>
</feature>
<dbReference type="GO" id="GO:0010883">
    <property type="term" value="P:regulation of lipid storage"/>
    <property type="evidence" value="ECO:0007669"/>
    <property type="project" value="EnsemblMetazoa"/>
</dbReference>
<dbReference type="GO" id="GO:0008013">
    <property type="term" value="F:beta-catenin binding"/>
    <property type="evidence" value="ECO:0007669"/>
    <property type="project" value="EnsemblMetazoa"/>
</dbReference>
<keyword evidence="9" id="KW-0804">Transcription</keyword>
<dbReference type="GO" id="GO:0002821">
    <property type="term" value="P:positive regulation of adaptive immune response"/>
    <property type="evidence" value="ECO:0007669"/>
    <property type="project" value="EnsemblMetazoa"/>
</dbReference>
<dbReference type="Pfam" id="PF00250">
    <property type="entry name" value="Forkhead"/>
    <property type="match status" value="1"/>
</dbReference>
<evidence type="ECO:0000313" key="15">
    <source>
        <dbReference type="EMBL" id="EJD74685.1"/>
    </source>
</evidence>
<dbReference type="SMART" id="SM00339">
    <property type="entry name" value="FH"/>
    <property type="match status" value="1"/>
</dbReference>
<dbReference type="GO" id="GO:0005634">
    <property type="term" value="C:nucleus"/>
    <property type="evidence" value="ECO:0007669"/>
    <property type="project" value="UniProtKB-SubCell"/>
</dbReference>
<dbReference type="GO" id="GO:0050830">
    <property type="term" value="P:defense response to Gram-positive bacterium"/>
    <property type="evidence" value="ECO:0007669"/>
    <property type="project" value="EnsemblMetazoa"/>
</dbReference>
<evidence type="ECO:0000256" key="2">
    <source>
        <dbReference type="ARBA" id="ARBA00004496"/>
    </source>
</evidence>
<feature type="compositionally biased region" description="Basic and acidic residues" evidence="13">
    <location>
        <begin position="103"/>
        <end position="112"/>
    </location>
</feature>
<dbReference type="GO" id="GO:1900426">
    <property type="term" value="P:positive regulation of defense response to bacterium"/>
    <property type="evidence" value="ECO:0007669"/>
    <property type="project" value="EnsemblMetazoa"/>
</dbReference>
<dbReference type="FunFam" id="1.10.10.10:FF:000032">
    <property type="entry name" value="Forkhead box protein O4"/>
    <property type="match status" value="1"/>
</dbReference>
<dbReference type="PROSITE" id="PS00658">
    <property type="entry name" value="FORK_HEAD_2"/>
    <property type="match status" value="1"/>
</dbReference>
<dbReference type="GO" id="GO:0000978">
    <property type="term" value="F:RNA polymerase II cis-regulatory region sequence-specific DNA binding"/>
    <property type="evidence" value="ECO:0007669"/>
    <property type="project" value="EnsemblMetazoa"/>
</dbReference>
<evidence type="ECO:0000256" key="13">
    <source>
        <dbReference type="SAM" id="MobiDB-lite"/>
    </source>
</evidence>
<feature type="compositionally biased region" description="Low complexity" evidence="13">
    <location>
        <begin position="387"/>
        <end position="396"/>
    </location>
</feature>
<dbReference type="InterPro" id="IPR001766">
    <property type="entry name" value="Fork_head_dom"/>
</dbReference>
<sequence>MLSASSGNCGASVTVTKTAAAKNAVTIGDCYMVASNGIPTTSCGRFEGDDDGGDNERRSSGVCDANNSIIPMESIPSSSSSASSSSGLGPAGVMPVEGTNAAGKEDLGPVSRDRCNTWPMRRSQLDINAQTSPLIHEQIPEEETDLCDSVEKLSNGRLDTTSTAALMGSPESGSFSPGISSPVPCGASSAGPVGASGTPSDASDSGIAVSSKKSTTRRNAWGNMSYADLITQAIVSSPEKRLTLSQVYEWMVQNVPYFRDKGDSNSSAGWKNSIRHNLSLHNRFMRIQNEGAGKSSWWVINPDAKPGRNPRRQRSATLETTTKVAMDKKRRGARKKVMEMRAGAGGGTLHSAGNSIVGSQASVLSRELYTGEEDSSSFEPFRPRTQSNISLPGSSSRISPSMIENYENFDSFDFPPFVEAASAMPHDILDRTNEMNLNQSDSPAFHRPMANPMLNGTNAPASSNLMAHIKTEPSSSRAENSVQPPPSYHELDVVRGVQNIQNPLLRTHLIQNRIPNQQGVLYNGSYSAGSANVASSNWIHSNVIPVSVHPSISCAAQQSFSSNTAALPMDLENLALPDQPLMEVENMEAVIRHELSQSAGSQLSFDNI</sequence>
<protein>
    <recommendedName>
        <fullName evidence="11">Forkhead box protein O</fullName>
    </recommendedName>
</protein>
<feature type="domain" description="Fork-head" evidence="14">
    <location>
        <begin position="221"/>
        <end position="314"/>
    </location>
</feature>
<dbReference type="GO" id="GO:0140297">
    <property type="term" value="F:DNA-binding transcription factor binding"/>
    <property type="evidence" value="ECO:0007669"/>
    <property type="project" value="EnsemblMetazoa"/>
</dbReference>
<dbReference type="Gene3D" id="1.10.10.10">
    <property type="entry name" value="Winged helix-like DNA-binding domain superfamily/Winged helix DNA-binding domain"/>
    <property type="match status" value="1"/>
</dbReference>
<feature type="region of interest" description="Disordered" evidence="13">
    <location>
        <begin position="45"/>
        <end position="112"/>
    </location>
</feature>
<dbReference type="GO" id="GO:0034605">
    <property type="term" value="P:cellular response to heat"/>
    <property type="evidence" value="ECO:0007669"/>
    <property type="project" value="EnsemblMetazoa"/>
</dbReference>
<dbReference type="GO" id="GO:0060537">
    <property type="term" value="P:muscle tissue development"/>
    <property type="evidence" value="ECO:0007669"/>
    <property type="project" value="EnsemblMetazoa"/>
</dbReference>
<keyword evidence="7" id="KW-0805">Transcription regulation</keyword>
<dbReference type="CDD" id="cd20032">
    <property type="entry name" value="FH_FOXO"/>
    <property type="match status" value="1"/>
</dbReference>
<keyword evidence="8 12" id="KW-0238">DNA-binding</keyword>
<feature type="compositionally biased region" description="Low complexity" evidence="13">
    <location>
        <begin position="68"/>
        <end position="86"/>
    </location>
</feature>
<dbReference type="GO" id="GO:1905909">
    <property type="term" value="P:regulation of dauer entry"/>
    <property type="evidence" value="ECO:0007669"/>
    <property type="project" value="EnsemblMetazoa"/>
</dbReference>
<dbReference type="GO" id="GO:0008340">
    <property type="term" value="P:determination of adult lifespan"/>
    <property type="evidence" value="ECO:0007669"/>
    <property type="project" value="EnsemblMetazoa"/>
</dbReference>
<evidence type="ECO:0000256" key="5">
    <source>
        <dbReference type="ARBA" id="ARBA00022553"/>
    </source>
</evidence>
<evidence type="ECO:0000256" key="3">
    <source>
        <dbReference type="ARBA" id="ARBA00022473"/>
    </source>
</evidence>
<dbReference type="GO" id="GO:1900075">
    <property type="term" value="P:positive regulation of neuromuscular synaptic transmission"/>
    <property type="evidence" value="ECO:0007669"/>
    <property type="project" value="EnsemblMetazoa"/>
</dbReference>
<dbReference type="GO" id="GO:0010628">
    <property type="term" value="P:positive regulation of gene expression"/>
    <property type="evidence" value="ECO:0007669"/>
    <property type="project" value="EnsemblMetazoa"/>
</dbReference>
<dbReference type="CTD" id="9942467"/>
<dbReference type="GO" id="GO:0006974">
    <property type="term" value="P:DNA damage response"/>
    <property type="evidence" value="ECO:0007669"/>
    <property type="project" value="EnsemblMetazoa"/>
</dbReference>
<dbReference type="GO" id="GO:0035556">
    <property type="term" value="P:intracellular signal transduction"/>
    <property type="evidence" value="ECO:0007669"/>
    <property type="project" value="EnsemblMetazoa"/>
</dbReference>
<dbReference type="GO" id="GO:0045087">
    <property type="term" value="P:innate immune response"/>
    <property type="evidence" value="ECO:0007669"/>
    <property type="project" value="EnsemblMetazoa"/>
</dbReference>
<dbReference type="RefSeq" id="XP_020305586.1">
    <property type="nucleotide sequence ID" value="XM_020450699.1"/>
</dbReference>